<evidence type="ECO:0000256" key="5">
    <source>
        <dbReference type="ARBA" id="ARBA00034808"/>
    </source>
</evidence>
<dbReference type="PANTHER" id="PTHR13710">
    <property type="entry name" value="DNA HELICASE RECQ FAMILY MEMBER"/>
    <property type="match status" value="1"/>
</dbReference>
<organism evidence="8 9">
    <name type="scientific">Gloeophyllum trabeum (strain ATCC 11539 / FP-39264 / Madison 617)</name>
    <name type="common">Brown rot fungus</name>
    <dbReference type="NCBI Taxonomy" id="670483"/>
    <lineage>
        <taxon>Eukaryota</taxon>
        <taxon>Fungi</taxon>
        <taxon>Dikarya</taxon>
        <taxon>Basidiomycota</taxon>
        <taxon>Agaricomycotina</taxon>
        <taxon>Agaricomycetes</taxon>
        <taxon>Gloeophyllales</taxon>
        <taxon>Gloeophyllaceae</taxon>
        <taxon>Gloeophyllum</taxon>
    </lineage>
</organism>
<protein>
    <recommendedName>
        <fullName evidence="5">DNA 3'-5' helicase</fullName>
        <ecNumber evidence="5">5.6.2.4</ecNumber>
    </recommendedName>
</protein>
<dbReference type="InterPro" id="IPR002121">
    <property type="entry name" value="HRDC_dom"/>
</dbReference>
<feature type="domain" description="Helicase ATP-binding" evidence="7">
    <location>
        <begin position="50"/>
        <end position="233"/>
    </location>
</feature>
<dbReference type="GeneID" id="19306294"/>
<evidence type="ECO:0000256" key="4">
    <source>
        <dbReference type="ARBA" id="ARBA00034617"/>
    </source>
</evidence>
<evidence type="ECO:0000256" key="3">
    <source>
        <dbReference type="ARBA" id="ARBA00022840"/>
    </source>
</evidence>
<sequence>MDLAPQCFVEFWSSLSTEEKLDVLRACVLLYGLTSSTKLIVPRELQLRGTLATIHSRSSIVYSGCGTGKTLLMILPALLRPKSVSMIISPLKRLQSNQVSDIQALGIRAITVNEDTPNDKGLWKAIDAGTYKVIIVSPEQLGSHHGHLARFAGLMQKQRFVKKISHVYVDEAHHIYTAGMKKHGEPAFRPAWGALGKLTAILTKGTAIQMLSATLPKHILDACRRTFAMPPDMPLFRGPLLRPNLAFATMTLSGNLQNFHNLDFLIPATYDSQRTLDKTIIFIDDRLMTDALATYINNNLPGPSRNSGIAKHYHGGVSEPYLKQVYDDFASPNGTCRILGLDVCGIHVVIQYGLCDNLADKLQRGGRAGRDDDTEALFLTMTEPWALNVKLPQLAPGSLISDCGDNEDMDTPASPTAAGKEGRVGKAVIRYVQSKTCLRAFWAEYLGDTSPIALNYSKKYCCDRHDDNEFDLSRFVPGEVWAPSKVTKGNAKRKRSPKLRRKDERPLLEDDLRKWRRDIYKTMDFVFGPPSDILTDDGIKTLSKTLPQSLRYPADIVAILAEAADWAQTWSKLVFDVIIAFDSEQRRAKRITLQDKENEVSSDEEPLSKMIHRTGGGRVQQGTSETVLVDMNNSCT</sequence>
<keyword evidence="9" id="KW-1185">Reference proteome</keyword>
<evidence type="ECO:0000259" key="7">
    <source>
        <dbReference type="PROSITE" id="PS51192"/>
    </source>
</evidence>
<dbReference type="GO" id="GO:0005737">
    <property type="term" value="C:cytoplasm"/>
    <property type="evidence" value="ECO:0007669"/>
    <property type="project" value="TreeGrafter"/>
</dbReference>
<dbReference type="GO" id="GO:0003676">
    <property type="term" value="F:nucleic acid binding"/>
    <property type="evidence" value="ECO:0007669"/>
    <property type="project" value="InterPro"/>
</dbReference>
<dbReference type="InterPro" id="IPR014001">
    <property type="entry name" value="Helicase_ATP-bd"/>
</dbReference>
<dbReference type="GO" id="GO:0016787">
    <property type="term" value="F:hydrolase activity"/>
    <property type="evidence" value="ECO:0007669"/>
    <property type="project" value="UniProtKB-KW"/>
</dbReference>
<evidence type="ECO:0000313" key="8">
    <source>
        <dbReference type="EMBL" id="EPQ53881.1"/>
    </source>
</evidence>
<feature type="domain" description="HRDC" evidence="6">
    <location>
        <begin position="502"/>
        <end position="588"/>
    </location>
</feature>
<dbReference type="PANTHER" id="PTHR13710:SF154">
    <property type="entry name" value="RECQ HELICASE, PUTATIVE (AFU_ORTHOLOGUE AFUA_6G14720)-RELATED"/>
    <property type="match status" value="1"/>
</dbReference>
<keyword evidence="3" id="KW-0067">ATP-binding</keyword>
<name>S7Q1M7_GLOTA</name>
<dbReference type="EC" id="5.6.2.4" evidence="5"/>
<dbReference type="SMART" id="SM00487">
    <property type="entry name" value="DEXDc"/>
    <property type="match status" value="1"/>
</dbReference>
<dbReference type="EMBL" id="KB469304">
    <property type="protein sequence ID" value="EPQ53881.1"/>
    <property type="molecule type" value="Genomic_DNA"/>
</dbReference>
<dbReference type="eggNOG" id="KOG0353">
    <property type="taxonomic scope" value="Eukaryota"/>
</dbReference>
<dbReference type="InterPro" id="IPR001650">
    <property type="entry name" value="Helicase_C-like"/>
</dbReference>
<proteinExistence type="inferred from homology"/>
<evidence type="ECO:0000256" key="1">
    <source>
        <dbReference type="ARBA" id="ARBA00005446"/>
    </source>
</evidence>
<dbReference type="GO" id="GO:0009378">
    <property type="term" value="F:four-way junction helicase activity"/>
    <property type="evidence" value="ECO:0007669"/>
    <property type="project" value="TreeGrafter"/>
</dbReference>
<keyword evidence="2" id="KW-0547">Nucleotide-binding</keyword>
<dbReference type="InterPro" id="IPR027417">
    <property type="entry name" value="P-loop_NTPase"/>
</dbReference>
<evidence type="ECO:0000259" key="6">
    <source>
        <dbReference type="PROSITE" id="PS50967"/>
    </source>
</evidence>
<dbReference type="Proteomes" id="UP000030669">
    <property type="component" value="Unassembled WGS sequence"/>
</dbReference>
<accession>S7Q1M7</accession>
<keyword evidence="8" id="KW-0378">Hydrolase</keyword>
<gene>
    <name evidence="8" type="ORF">GLOTRDRAFT_44698</name>
</gene>
<dbReference type="Pfam" id="PF00270">
    <property type="entry name" value="DEAD"/>
    <property type="match status" value="1"/>
</dbReference>
<dbReference type="OrthoDB" id="5952536at2759"/>
<dbReference type="SUPFAM" id="SSF52540">
    <property type="entry name" value="P-loop containing nucleoside triphosphate hydrolases"/>
    <property type="match status" value="1"/>
</dbReference>
<dbReference type="GO" id="GO:0000724">
    <property type="term" value="P:double-strand break repair via homologous recombination"/>
    <property type="evidence" value="ECO:0007669"/>
    <property type="project" value="TreeGrafter"/>
</dbReference>
<dbReference type="Gene3D" id="3.40.50.300">
    <property type="entry name" value="P-loop containing nucleotide triphosphate hydrolases"/>
    <property type="match status" value="2"/>
</dbReference>
<dbReference type="HOGENOM" id="CLU_019892_0_0_1"/>
<dbReference type="GO" id="GO:0005694">
    <property type="term" value="C:chromosome"/>
    <property type="evidence" value="ECO:0007669"/>
    <property type="project" value="TreeGrafter"/>
</dbReference>
<dbReference type="RefSeq" id="XP_007867260.1">
    <property type="nucleotide sequence ID" value="XM_007869069.1"/>
</dbReference>
<reference evidence="8 9" key="1">
    <citation type="journal article" date="2012" name="Science">
        <title>The Paleozoic origin of enzymatic lignin decomposition reconstructed from 31 fungal genomes.</title>
        <authorList>
            <person name="Floudas D."/>
            <person name="Binder M."/>
            <person name="Riley R."/>
            <person name="Barry K."/>
            <person name="Blanchette R.A."/>
            <person name="Henrissat B."/>
            <person name="Martinez A.T."/>
            <person name="Otillar R."/>
            <person name="Spatafora J.W."/>
            <person name="Yadav J.S."/>
            <person name="Aerts A."/>
            <person name="Benoit I."/>
            <person name="Boyd A."/>
            <person name="Carlson A."/>
            <person name="Copeland A."/>
            <person name="Coutinho P.M."/>
            <person name="de Vries R.P."/>
            <person name="Ferreira P."/>
            <person name="Findley K."/>
            <person name="Foster B."/>
            <person name="Gaskell J."/>
            <person name="Glotzer D."/>
            <person name="Gorecki P."/>
            <person name="Heitman J."/>
            <person name="Hesse C."/>
            <person name="Hori C."/>
            <person name="Igarashi K."/>
            <person name="Jurgens J.A."/>
            <person name="Kallen N."/>
            <person name="Kersten P."/>
            <person name="Kohler A."/>
            <person name="Kuees U."/>
            <person name="Kumar T.K.A."/>
            <person name="Kuo A."/>
            <person name="LaButti K."/>
            <person name="Larrondo L.F."/>
            <person name="Lindquist E."/>
            <person name="Ling A."/>
            <person name="Lombard V."/>
            <person name="Lucas S."/>
            <person name="Lundell T."/>
            <person name="Martin R."/>
            <person name="McLaughlin D.J."/>
            <person name="Morgenstern I."/>
            <person name="Morin E."/>
            <person name="Murat C."/>
            <person name="Nagy L.G."/>
            <person name="Nolan M."/>
            <person name="Ohm R.A."/>
            <person name="Patyshakuliyeva A."/>
            <person name="Rokas A."/>
            <person name="Ruiz-Duenas F.J."/>
            <person name="Sabat G."/>
            <person name="Salamov A."/>
            <person name="Samejima M."/>
            <person name="Schmutz J."/>
            <person name="Slot J.C."/>
            <person name="St John F."/>
            <person name="Stenlid J."/>
            <person name="Sun H."/>
            <person name="Sun S."/>
            <person name="Syed K."/>
            <person name="Tsang A."/>
            <person name="Wiebenga A."/>
            <person name="Young D."/>
            <person name="Pisabarro A."/>
            <person name="Eastwood D.C."/>
            <person name="Martin F."/>
            <person name="Cullen D."/>
            <person name="Grigoriev I.V."/>
            <person name="Hibbett D.S."/>
        </authorList>
    </citation>
    <scope>NUCLEOTIDE SEQUENCE [LARGE SCALE GENOMIC DNA]</scope>
    <source>
        <strain evidence="8 9">ATCC 11539</strain>
    </source>
</reference>
<evidence type="ECO:0000313" key="9">
    <source>
        <dbReference type="Proteomes" id="UP000030669"/>
    </source>
</evidence>
<dbReference type="KEGG" id="gtr:GLOTRDRAFT_44698"/>
<dbReference type="PROSITE" id="PS51192">
    <property type="entry name" value="HELICASE_ATP_BIND_1"/>
    <property type="match status" value="1"/>
</dbReference>
<dbReference type="GO" id="GO:0005524">
    <property type="term" value="F:ATP binding"/>
    <property type="evidence" value="ECO:0007669"/>
    <property type="project" value="UniProtKB-KW"/>
</dbReference>
<dbReference type="OMA" id="FTGPFCC"/>
<dbReference type="GO" id="GO:0043138">
    <property type="term" value="F:3'-5' DNA helicase activity"/>
    <property type="evidence" value="ECO:0007669"/>
    <property type="project" value="UniProtKB-EC"/>
</dbReference>
<evidence type="ECO:0000256" key="2">
    <source>
        <dbReference type="ARBA" id="ARBA00022741"/>
    </source>
</evidence>
<dbReference type="Pfam" id="PF00271">
    <property type="entry name" value="Helicase_C"/>
    <property type="match status" value="1"/>
</dbReference>
<dbReference type="InterPro" id="IPR011545">
    <property type="entry name" value="DEAD/DEAH_box_helicase_dom"/>
</dbReference>
<dbReference type="AlphaFoldDB" id="S7Q1M7"/>
<comment type="similarity">
    <text evidence="1">Belongs to the helicase family. RecQ subfamily.</text>
</comment>
<dbReference type="PROSITE" id="PS50967">
    <property type="entry name" value="HRDC"/>
    <property type="match status" value="1"/>
</dbReference>
<comment type="catalytic activity">
    <reaction evidence="4">
        <text>Couples ATP hydrolysis with the unwinding of duplex DNA by translocating in the 3'-5' direction.</text>
        <dbReference type="EC" id="5.6.2.4"/>
    </reaction>
</comment>